<keyword evidence="6" id="KW-1185">Reference proteome</keyword>
<feature type="domain" description="Ig-like" evidence="4">
    <location>
        <begin position="148"/>
        <end position="234"/>
    </location>
</feature>
<evidence type="ECO:0000256" key="3">
    <source>
        <dbReference type="ARBA" id="ARBA00023157"/>
    </source>
</evidence>
<dbReference type="Proteomes" id="UP000694523">
    <property type="component" value="Unplaced"/>
</dbReference>
<reference evidence="5" key="1">
    <citation type="submission" date="2025-08" db="UniProtKB">
        <authorList>
            <consortium name="Ensembl"/>
        </authorList>
    </citation>
    <scope>IDENTIFICATION</scope>
</reference>
<dbReference type="Pfam" id="PF08205">
    <property type="entry name" value="C2-set_2"/>
    <property type="match status" value="1"/>
</dbReference>
<proteinExistence type="predicted"/>
<comment type="subcellular location">
    <subcellularLocation>
        <location evidence="1">Membrane</location>
        <topology evidence="1">Single-pass membrane protein</topology>
    </subcellularLocation>
</comment>
<evidence type="ECO:0000313" key="5">
    <source>
        <dbReference type="Ensembl" id="ENSNMLP00000014859.1"/>
    </source>
</evidence>
<name>A0A8C6T1D3_9GOBI</name>
<keyword evidence="2" id="KW-0472">Membrane</keyword>
<dbReference type="PANTHER" id="PTHR46484:SF8">
    <property type="entry name" value="B-CELL RECEPTOR CD22-LIKE-RELATED"/>
    <property type="match status" value="1"/>
</dbReference>
<dbReference type="Gene3D" id="2.60.40.10">
    <property type="entry name" value="Immunoglobulins"/>
    <property type="match status" value="3"/>
</dbReference>
<accession>A0A8C6T1D3</accession>
<feature type="domain" description="Ig-like" evidence="4">
    <location>
        <begin position="248"/>
        <end position="315"/>
    </location>
</feature>
<dbReference type="PROSITE" id="PS50835">
    <property type="entry name" value="IG_LIKE"/>
    <property type="match status" value="2"/>
</dbReference>
<evidence type="ECO:0000256" key="1">
    <source>
        <dbReference type="ARBA" id="ARBA00004167"/>
    </source>
</evidence>
<organism evidence="5 6">
    <name type="scientific">Neogobius melanostomus</name>
    <name type="common">round goby</name>
    <dbReference type="NCBI Taxonomy" id="47308"/>
    <lineage>
        <taxon>Eukaryota</taxon>
        <taxon>Metazoa</taxon>
        <taxon>Chordata</taxon>
        <taxon>Craniata</taxon>
        <taxon>Vertebrata</taxon>
        <taxon>Euteleostomi</taxon>
        <taxon>Actinopterygii</taxon>
        <taxon>Neopterygii</taxon>
        <taxon>Teleostei</taxon>
        <taxon>Neoteleostei</taxon>
        <taxon>Acanthomorphata</taxon>
        <taxon>Gobiaria</taxon>
        <taxon>Gobiiformes</taxon>
        <taxon>Gobioidei</taxon>
        <taxon>Gobiidae</taxon>
        <taxon>Benthophilinae</taxon>
        <taxon>Neogobiini</taxon>
        <taxon>Neogobius</taxon>
    </lineage>
</organism>
<dbReference type="SUPFAM" id="SSF48726">
    <property type="entry name" value="Immunoglobulin"/>
    <property type="match status" value="2"/>
</dbReference>
<dbReference type="InterPro" id="IPR013783">
    <property type="entry name" value="Ig-like_fold"/>
</dbReference>
<reference evidence="5" key="2">
    <citation type="submission" date="2025-09" db="UniProtKB">
        <authorList>
            <consortium name="Ensembl"/>
        </authorList>
    </citation>
    <scope>IDENTIFICATION</scope>
</reference>
<dbReference type="InterPro" id="IPR036179">
    <property type="entry name" value="Ig-like_dom_sf"/>
</dbReference>
<keyword evidence="3" id="KW-1015">Disulfide bond</keyword>
<sequence>SLSCIMIQLFICYTIDFTPHIVFISLSGCFVCVGVLCEKFGVTLPGRIEAVRGSCLTIPCSFTIDDEHKKNLHSGCVALWKTVDGDNTVEFTKATTGDLTQKNCTTTVHEITQQQNGPVHLRVDCGTDNPLKYTFTTSVDIKVTEAPPTPTLTPPTLSVTEGESVSVQCSAPVPCLSLPPTLTWCPVLGDVQETLQQQQDETFVKVSTLNFTASHSHHEKNITCSAVYSKEDLSNILYLMTVSPSGPVAEHSNVTLRCSSDASPAVQIYRWYKADGGTHSLIGNSSVLLMKASKDTTVIYCVAQNNHGTDNSTLTQLDVQCMYY</sequence>
<evidence type="ECO:0000256" key="2">
    <source>
        <dbReference type="ARBA" id="ARBA00023136"/>
    </source>
</evidence>
<dbReference type="InterPro" id="IPR003599">
    <property type="entry name" value="Ig_sub"/>
</dbReference>
<dbReference type="Ensembl" id="ENSNMLT00000016698.1">
    <property type="protein sequence ID" value="ENSNMLP00000014859.1"/>
    <property type="gene ID" value="ENSNMLG00000009883.1"/>
</dbReference>
<evidence type="ECO:0000259" key="4">
    <source>
        <dbReference type="PROSITE" id="PS50835"/>
    </source>
</evidence>
<dbReference type="SMART" id="SM00409">
    <property type="entry name" value="IG"/>
    <property type="match status" value="3"/>
</dbReference>
<evidence type="ECO:0000313" key="6">
    <source>
        <dbReference type="Proteomes" id="UP000694523"/>
    </source>
</evidence>
<dbReference type="InterPro" id="IPR007110">
    <property type="entry name" value="Ig-like_dom"/>
</dbReference>
<dbReference type="InterPro" id="IPR013162">
    <property type="entry name" value="CD80_C2-set"/>
</dbReference>
<protein>
    <recommendedName>
        <fullName evidence="4">Ig-like domain-containing protein</fullName>
    </recommendedName>
</protein>
<dbReference type="Pfam" id="PF13927">
    <property type="entry name" value="Ig_3"/>
    <property type="match status" value="1"/>
</dbReference>
<dbReference type="GO" id="GO:0016020">
    <property type="term" value="C:membrane"/>
    <property type="evidence" value="ECO:0007669"/>
    <property type="project" value="UniProtKB-SubCell"/>
</dbReference>
<dbReference type="PANTHER" id="PTHR46484">
    <property type="entry name" value="SI:CH211-171H4.5-RELATED"/>
    <property type="match status" value="1"/>
</dbReference>
<dbReference type="AlphaFoldDB" id="A0A8C6T1D3"/>